<reference evidence="3" key="1">
    <citation type="submission" date="2017-04" db="EMBL/GenBank/DDBJ databases">
        <authorList>
            <person name="Afonso C.L."/>
            <person name="Miller P.J."/>
            <person name="Scott M.A."/>
            <person name="Spackman E."/>
            <person name="Goraichik I."/>
            <person name="Dimitrov K.M."/>
            <person name="Suarez D.L."/>
            <person name="Swayne D.E."/>
        </authorList>
    </citation>
    <scope>NUCLEOTIDE SEQUENCE [LARGE SCALE GENOMIC DNA]</scope>
    <source>
        <strain evidence="3">USBA 355</strain>
    </source>
</reference>
<feature type="domain" description="Phosphotyrosine protein phosphatase I" evidence="2">
    <location>
        <begin position="21"/>
        <end position="156"/>
    </location>
</feature>
<proteinExistence type="predicted"/>
<keyword evidence="4" id="KW-1185">Reference proteome</keyword>
<dbReference type="Pfam" id="PF01451">
    <property type="entry name" value="LMWPc"/>
    <property type="match status" value="1"/>
</dbReference>
<organism evidence="3 4">
    <name type="scientific">Tistlia consotensis USBA 355</name>
    <dbReference type="NCBI Taxonomy" id="560819"/>
    <lineage>
        <taxon>Bacteria</taxon>
        <taxon>Pseudomonadati</taxon>
        <taxon>Pseudomonadota</taxon>
        <taxon>Alphaproteobacteria</taxon>
        <taxon>Rhodospirillales</taxon>
        <taxon>Rhodovibrionaceae</taxon>
        <taxon>Tistlia</taxon>
    </lineage>
</organism>
<name>A0A1Y6CQJ3_9PROT</name>
<dbReference type="InterPro" id="IPR036196">
    <property type="entry name" value="Ptyr_pPase_sf"/>
</dbReference>
<dbReference type="Proteomes" id="UP000192917">
    <property type="component" value="Unassembled WGS sequence"/>
</dbReference>
<protein>
    <submittedName>
        <fullName evidence="3">Protein-tyrosine-phosphatase</fullName>
    </submittedName>
</protein>
<evidence type="ECO:0000313" key="3">
    <source>
        <dbReference type="EMBL" id="SMF83510.1"/>
    </source>
</evidence>
<gene>
    <name evidence="3" type="ORF">SAMN05428998_15010</name>
</gene>
<dbReference type="Gene3D" id="3.40.50.2300">
    <property type="match status" value="1"/>
</dbReference>
<dbReference type="PANTHER" id="PTHR43428">
    <property type="entry name" value="ARSENATE REDUCTASE"/>
    <property type="match status" value="1"/>
</dbReference>
<evidence type="ECO:0000313" key="4">
    <source>
        <dbReference type="Proteomes" id="UP000192917"/>
    </source>
</evidence>
<keyword evidence="1" id="KW-0059">Arsenical resistance</keyword>
<dbReference type="PANTHER" id="PTHR43428:SF1">
    <property type="entry name" value="ARSENATE REDUCTASE"/>
    <property type="match status" value="1"/>
</dbReference>
<dbReference type="STRING" id="560819.SAMN05428998_15010"/>
<dbReference type="EMBL" id="FWZX01000050">
    <property type="protein sequence ID" value="SMF83510.1"/>
    <property type="molecule type" value="Genomic_DNA"/>
</dbReference>
<dbReference type="SMART" id="SM00226">
    <property type="entry name" value="LMWPc"/>
    <property type="match status" value="1"/>
</dbReference>
<dbReference type="AlphaFoldDB" id="A0A1Y6CQJ3"/>
<dbReference type="SUPFAM" id="SSF52788">
    <property type="entry name" value="Phosphotyrosine protein phosphatases I"/>
    <property type="match status" value="1"/>
</dbReference>
<sequence length="162" mass="17871">MASSVAFGPLPDAQARAPLPGAVLFCCSENAIRSPMAEALLKHLLGHRIYVDSAGVRAGELDGFAVAVMDEIGIDLSRHHAKTLDDLEDGSFDLIVSLSPEAQHAAVELTRTWACDVEFWNTFDPSIVEGGRDERLAAYRQVRDQLMERIRQRFPIDLKPEV</sequence>
<dbReference type="RefSeq" id="WP_085127156.1">
    <property type="nucleotide sequence ID" value="NZ_FWZX01000050.1"/>
</dbReference>
<accession>A0A1Y6CQJ3</accession>
<dbReference type="CDD" id="cd16345">
    <property type="entry name" value="LMWP_ArsC"/>
    <property type="match status" value="1"/>
</dbReference>
<dbReference type="InterPro" id="IPR023485">
    <property type="entry name" value="Ptyr_pPase"/>
</dbReference>
<evidence type="ECO:0000259" key="2">
    <source>
        <dbReference type="SMART" id="SM00226"/>
    </source>
</evidence>
<dbReference type="GO" id="GO:0046685">
    <property type="term" value="P:response to arsenic-containing substance"/>
    <property type="evidence" value="ECO:0007669"/>
    <property type="project" value="UniProtKB-KW"/>
</dbReference>
<evidence type="ECO:0000256" key="1">
    <source>
        <dbReference type="ARBA" id="ARBA00022849"/>
    </source>
</evidence>